<reference evidence="1 2" key="1">
    <citation type="submission" date="2024-01" db="EMBL/GenBank/DDBJ databases">
        <title>The genomes of 5 underutilized Papilionoideae crops provide insights into root nodulation and disease resistanc.</title>
        <authorList>
            <person name="Yuan L."/>
        </authorList>
    </citation>
    <scope>NUCLEOTIDE SEQUENCE [LARGE SCALE GENOMIC DNA]</scope>
    <source>
        <strain evidence="1">ZHUSHIDOU_FW_LH</strain>
        <tissue evidence="1">Leaf</tissue>
    </source>
</reference>
<comment type="caution">
    <text evidence="1">The sequence shown here is derived from an EMBL/GenBank/DDBJ whole genome shotgun (WGS) entry which is preliminary data.</text>
</comment>
<dbReference type="PANTHER" id="PTHR36063">
    <property type="entry name" value="ARABIDOPSIS THALIANA GENOMIC DNA, CHROMOSOME 5, P1 CLONE:MOK16"/>
    <property type="match status" value="1"/>
</dbReference>
<accession>A0AAN9I689</accession>
<dbReference type="AlphaFoldDB" id="A0AAN9I689"/>
<evidence type="ECO:0000313" key="2">
    <source>
        <dbReference type="Proteomes" id="UP001372338"/>
    </source>
</evidence>
<keyword evidence="2" id="KW-1185">Reference proteome</keyword>
<gene>
    <name evidence="1" type="ORF">RIF29_20345</name>
</gene>
<proteinExistence type="predicted"/>
<organism evidence="1 2">
    <name type="scientific">Crotalaria pallida</name>
    <name type="common">Smooth rattlebox</name>
    <name type="synonym">Crotalaria striata</name>
    <dbReference type="NCBI Taxonomy" id="3830"/>
    <lineage>
        <taxon>Eukaryota</taxon>
        <taxon>Viridiplantae</taxon>
        <taxon>Streptophyta</taxon>
        <taxon>Embryophyta</taxon>
        <taxon>Tracheophyta</taxon>
        <taxon>Spermatophyta</taxon>
        <taxon>Magnoliopsida</taxon>
        <taxon>eudicotyledons</taxon>
        <taxon>Gunneridae</taxon>
        <taxon>Pentapetalae</taxon>
        <taxon>rosids</taxon>
        <taxon>fabids</taxon>
        <taxon>Fabales</taxon>
        <taxon>Fabaceae</taxon>
        <taxon>Papilionoideae</taxon>
        <taxon>50 kb inversion clade</taxon>
        <taxon>genistoids sensu lato</taxon>
        <taxon>core genistoids</taxon>
        <taxon>Crotalarieae</taxon>
        <taxon>Crotalaria</taxon>
    </lineage>
</organism>
<dbReference type="PANTHER" id="PTHR36063:SF1">
    <property type="entry name" value="ARABIDOPSIS THALIANA GENOMIC DNA, CHROMOSOME 5, P1 CLONE:MOK16"/>
    <property type="match status" value="1"/>
</dbReference>
<dbReference type="Proteomes" id="UP001372338">
    <property type="component" value="Unassembled WGS sequence"/>
</dbReference>
<name>A0AAN9I689_CROPI</name>
<evidence type="ECO:0000313" key="1">
    <source>
        <dbReference type="EMBL" id="KAK7267667.1"/>
    </source>
</evidence>
<dbReference type="EMBL" id="JAYWIO010000004">
    <property type="protein sequence ID" value="KAK7267667.1"/>
    <property type="molecule type" value="Genomic_DNA"/>
</dbReference>
<protein>
    <submittedName>
        <fullName evidence="1">Uncharacterized protein</fullName>
    </submittedName>
</protein>
<sequence>MAKEIKVLACCVEFLPAPVIPQKKVSHSPALETIAEEESEEYDEELGPHSIACELLLPTLLCKACNSTIIG</sequence>